<keyword evidence="2" id="KW-1185">Reference proteome</keyword>
<evidence type="ECO:0000313" key="1">
    <source>
        <dbReference type="EMBL" id="VEL28380.1"/>
    </source>
</evidence>
<name>A0A3S5FEZ0_9PLAT</name>
<gene>
    <name evidence="1" type="ORF">PXEA_LOCUS21820</name>
</gene>
<evidence type="ECO:0000313" key="2">
    <source>
        <dbReference type="Proteomes" id="UP000784294"/>
    </source>
</evidence>
<dbReference type="EMBL" id="CAAALY010094645">
    <property type="protein sequence ID" value="VEL28380.1"/>
    <property type="molecule type" value="Genomic_DNA"/>
</dbReference>
<accession>A0A3S5FEZ0</accession>
<proteinExistence type="predicted"/>
<reference evidence="1" key="1">
    <citation type="submission" date="2018-11" db="EMBL/GenBank/DDBJ databases">
        <authorList>
            <consortium name="Pathogen Informatics"/>
        </authorList>
    </citation>
    <scope>NUCLEOTIDE SEQUENCE</scope>
</reference>
<comment type="caution">
    <text evidence="1">The sequence shown here is derived from an EMBL/GenBank/DDBJ whole genome shotgun (WGS) entry which is preliminary data.</text>
</comment>
<protein>
    <submittedName>
        <fullName evidence="1">Uncharacterized protein</fullName>
    </submittedName>
</protein>
<organism evidence="1 2">
    <name type="scientific">Protopolystoma xenopodis</name>
    <dbReference type="NCBI Taxonomy" id="117903"/>
    <lineage>
        <taxon>Eukaryota</taxon>
        <taxon>Metazoa</taxon>
        <taxon>Spiralia</taxon>
        <taxon>Lophotrochozoa</taxon>
        <taxon>Platyhelminthes</taxon>
        <taxon>Monogenea</taxon>
        <taxon>Polyopisthocotylea</taxon>
        <taxon>Polystomatidea</taxon>
        <taxon>Polystomatidae</taxon>
        <taxon>Protopolystoma</taxon>
    </lineage>
</organism>
<dbReference type="Proteomes" id="UP000784294">
    <property type="component" value="Unassembled WGS sequence"/>
</dbReference>
<sequence>MQCRLPNRENKPIYSAVFRSTTQQQPFVLNPDSIFPVLPGMRKCRQAKVSFSQDLLPLFHLEQKQVMTRLDGQSCRWTSANLAGPYRNLVGAVLETDSFGFDGDLAGFRSTKYPHTNCPSQSVRTTYLISTCSRCPLFSLAFSSNDIIILTLSYQNGH</sequence>
<dbReference type="AlphaFoldDB" id="A0A3S5FEZ0"/>